<dbReference type="EMBL" id="CM042014">
    <property type="protein sequence ID" value="KAI3722935.1"/>
    <property type="molecule type" value="Genomic_DNA"/>
</dbReference>
<evidence type="ECO:0000313" key="2">
    <source>
        <dbReference type="Proteomes" id="UP001055811"/>
    </source>
</evidence>
<proteinExistence type="predicted"/>
<gene>
    <name evidence="1" type="ORF">L2E82_34157</name>
</gene>
<dbReference type="Proteomes" id="UP001055811">
    <property type="component" value="Linkage Group LG06"/>
</dbReference>
<keyword evidence="2" id="KW-1185">Reference proteome</keyword>
<accession>A0ACB9BLR7</accession>
<evidence type="ECO:0000313" key="1">
    <source>
        <dbReference type="EMBL" id="KAI3722935.1"/>
    </source>
</evidence>
<comment type="caution">
    <text evidence="1">The sequence shown here is derived from an EMBL/GenBank/DDBJ whole genome shotgun (WGS) entry which is preliminary data.</text>
</comment>
<name>A0ACB9BLR7_CICIN</name>
<organism evidence="1 2">
    <name type="scientific">Cichorium intybus</name>
    <name type="common">Chicory</name>
    <dbReference type="NCBI Taxonomy" id="13427"/>
    <lineage>
        <taxon>Eukaryota</taxon>
        <taxon>Viridiplantae</taxon>
        <taxon>Streptophyta</taxon>
        <taxon>Embryophyta</taxon>
        <taxon>Tracheophyta</taxon>
        <taxon>Spermatophyta</taxon>
        <taxon>Magnoliopsida</taxon>
        <taxon>eudicotyledons</taxon>
        <taxon>Gunneridae</taxon>
        <taxon>Pentapetalae</taxon>
        <taxon>asterids</taxon>
        <taxon>campanulids</taxon>
        <taxon>Asterales</taxon>
        <taxon>Asteraceae</taxon>
        <taxon>Cichorioideae</taxon>
        <taxon>Cichorieae</taxon>
        <taxon>Cichoriinae</taxon>
        <taxon>Cichorium</taxon>
    </lineage>
</organism>
<feature type="non-terminal residue" evidence="1">
    <location>
        <position position="72"/>
    </location>
</feature>
<protein>
    <submittedName>
        <fullName evidence="1">Uncharacterized protein</fullName>
    </submittedName>
</protein>
<reference evidence="2" key="1">
    <citation type="journal article" date="2022" name="Mol. Ecol. Resour.">
        <title>The genomes of chicory, endive, great burdock and yacon provide insights into Asteraceae palaeo-polyploidization history and plant inulin production.</title>
        <authorList>
            <person name="Fan W."/>
            <person name="Wang S."/>
            <person name="Wang H."/>
            <person name="Wang A."/>
            <person name="Jiang F."/>
            <person name="Liu H."/>
            <person name="Zhao H."/>
            <person name="Xu D."/>
            <person name="Zhang Y."/>
        </authorList>
    </citation>
    <scope>NUCLEOTIDE SEQUENCE [LARGE SCALE GENOMIC DNA]</scope>
    <source>
        <strain evidence="2">cv. Punajuju</strain>
    </source>
</reference>
<feature type="non-terminal residue" evidence="1">
    <location>
        <position position="1"/>
    </location>
</feature>
<sequence length="72" mass="8257">AYCHVTPKSTVTISRSPTVGPGAVYKSSLRHLPSFFSFSIFYQLDSDWGKSWREKGFSWRCLGRRRRTSGLL</sequence>
<reference evidence="1 2" key="2">
    <citation type="journal article" date="2022" name="Mol. Ecol. Resour.">
        <title>The genomes of chicory, endive, great burdock and yacon provide insights into Asteraceae paleo-polyploidization history and plant inulin production.</title>
        <authorList>
            <person name="Fan W."/>
            <person name="Wang S."/>
            <person name="Wang H."/>
            <person name="Wang A."/>
            <person name="Jiang F."/>
            <person name="Liu H."/>
            <person name="Zhao H."/>
            <person name="Xu D."/>
            <person name="Zhang Y."/>
        </authorList>
    </citation>
    <scope>NUCLEOTIDE SEQUENCE [LARGE SCALE GENOMIC DNA]</scope>
    <source>
        <strain evidence="2">cv. Punajuju</strain>
        <tissue evidence="1">Leaves</tissue>
    </source>
</reference>